<gene>
    <name evidence="7" type="ORF">LDAN0321_LOCUS96</name>
</gene>
<evidence type="ECO:0000259" key="6">
    <source>
        <dbReference type="SMART" id="SM00415"/>
    </source>
</evidence>
<proteinExistence type="inferred from homology"/>
<dbReference type="InterPro" id="IPR036388">
    <property type="entry name" value="WH-like_DNA-bd_sf"/>
</dbReference>
<dbReference type="InterPro" id="IPR000232">
    <property type="entry name" value="HSF_DNA-bd"/>
</dbReference>
<evidence type="ECO:0000313" key="7">
    <source>
        <dbReference type="EMBL" id="CAD9554067.1"/>
    </source>
</evidence>
<sequence>MSSSSHRDAGVLLPSEQQMKQLLEIAIDECRRCDEIRKRGGTITLRRDNGRPPRDSEAPTILLSTGVLLPCASSSSTTRASTEAVVRKVVAEHYTGSSSDQQRNKRKRCSGGSSTTPRRKEDVDTKANACKATPQRSAAVPFDNGTFPFKLHMILKQTEHRKFISWAVHGRAWKVHDTEAFTKRVLPQYFPKQTKYASFIRQVNLWGFERINAGPDAGYYYHESFRKNKEMMCREMIRKKSVPRKKDHPDFYEK</sequence>
<keyword evidence="2" id="KW-0238">DNA-binding</keyword>
<dbReference type="SUPFAM" id="SSF46785">
    <property type="entry name" value="Winged helix' DNA-binding domain"/>
    <property type="match status" value="1"/>
</dbReference>
<keyword evidence="3" id="KW-0539">Nucleus</keyword>
<comment type="subcellular location">
    <subcellularLocation>
        <location evidence="1">Nucleus</location>
    </subcellularLocation>
</comment>
<organism evidence="7">
    <name type="scientific">Leptocylindrus danicus</name>
    <dbReference type="NCBI Taxonomy" id="163516"/>
    <lineage>
        <taxon>Eukaryota</taxon>
        <taxon>Sar</taxon>
        <taxon>Stramenopiles</taxon>
        <taxon>Ochrophyta</taxon>
        <taxon>Bacillariophyta</taxon>
        <taxon>Coscinodiscophyceae</taxon>
        <taxon>Chaetocerotophycidae</taxon>
        <taxon>Leptocylindrales</taxon>
        <taxon>Leptocylindraceae</taxon>
        <taxon>Leptocylindrus</taxon>
    </lineage>
</organism>
<reference evidence="7" key="1">
    <citation type="submission" date="2021-01" db="EMBL/GenBank/DDBJ databases">
        <authorList>
            <person name="Corre E."/>
            <person name="Pelletier E."/>
            <person name="Niang G."/>
            <person name="Scheremetjew M."/>
            <person name="Finn R."/>
            <person name="Kale V."/>
            <person name="Holt S."/>
            <person name="Cochrane G."/>
            <person name="Meng A."/>
            <person name="Brown T."/>
            <person name="Cohen L."/>
        </authorList>
    </citation>
    <scope>NUCLEOTIDE SEQUENCE</scope>
    <source>
        <strain evidence="7">B650</strain>
    </source>
</reference>
<protein>
    <recommendedName>
        <fullName evidence="6">HSF-type DNA-binding domain-containing protein</fullName>
    </recommendedName>
</protein>
<feature type="region of interest" description="Disordered" evidence="5">
    <location>
        <begin position="94"/>
        <end position="129"/>
    </location>
</feature>
<evidence type="ECO:0000256" key="3">
    <source>
        <dbReference type="ARBA" id="ARBA00023242"/>
    </source>
</evidence>
<name>A0A7S2NQY9_9STRA</name>
<dbReference type="SMART" id="SM00415">
    <property type="entry name" value="HSF"/>
    <property type="match status" value="1"/>
</dbReference>
<accession>A0A7S2NQY9</accession>
<feature type="domain" description="HSF-type DNA-binding" evidence="6">
    <location>
        <begin position="143"/>
        <end position="239"/>
    </location>
</feature>
<dbReference type="GO" id="GO:0005634">
    <property type="term" value="C:nucleus"/>
    <property type="evidence" value="ECO:0007669"/>
    <property type="project" value="UniProtKB-SubCell"/>
</dbReference>
<dbReference type="FunFam" id="1.10.10.10:FF:000479">
    <property type="entry name" value="Predicted protein"/>
    <property type="match status" value="1"/>
</dbReference>
<evidence type="ECO:0000256" key="1">
    <source>
        <dbReference type="ARBA" id="ARBA00004123"/>
    </source>
</evidence>
<evidence type="ECO:0000256" key="2">
    <source>
        <dbReference type="ARBA" id="ARBA00023125"/>
    </source>
</evidence>
<dbReference type="Gene3D" id="1.10.10.10">
    <property type="entry name" value="Winged helix-like DNA-binding domain superfamily/Winged helix DNA-binding domain"/>
    <property type="match status" value="1"/>
</dbReference>
<dbReference type="PANTHER" id="PTHR10015:SF206">
    <property type="entry name" value="HSF-TYPE DNA-BINDING DOMAIN-CONTAINING PROTEIN"/>
    <property type="match status" value="1"/>
</dbReference>
<comment type="similarity">
    <text evidence="4">Belongs to the HSF family.</text>
</comment>
<evidence type="ECO:0000256" key="4">
    <source>
        <dbReference type="RuleBase" id="RU004020"/>
    </source>
</evidence>
<evidence type="ECO:0000256" key="5">
    <source>
        <dbReference type="SAM" id="MobiDB-lite"/>
    </source>
</evidence>
<dbReference type="InterPro" id="IPR036390">
    <property type="entry name" value="WH_DNA-bd_sf"/>
</dbReference>
<dbReference type="GO" id="GO:0003700">
    <property type="term" value="F:DNA-binding transcription factor activity"/>
    <property type="evidence" value="ECO:0007669"/>
    <property type="project" value="InterPro"/>
</dbReference>
<dbReference type="PANTHER" id="PTHR10015">
    <property type="entry name" value="HEAT SHOCK TRANSCRIPTION FACTOR"/>
    <property type="match status" value="1"/>
</dbReference>
<dbReference type="EMBL" id="HBGY01000149">
    <property type="protein sequence ID" value="CAD9554067.1"/>
    <property type="molecule type" value="Transcribed_RNA"/>
</dbReference>
<dbReference type="AlphaFoldDB" id="A0A7S2NQY9"/>
<dbReference type="GO" id="GO:0043565">
    <property type="term" value="F:sequence-specific DNA binding"/>
    <property type="evidence" value="ECO:0007669"/>
    <property type="project" value="InterPro"/>
</dbReference>
<dbReference type="Pfam" id="PF00447">
    <property type="entry name" value="HSF_DNA-bind"/>
    <property type="match status" value="1"/>
</dbReference>